<dbReference type="EMBL" id="FUXI01000015">
    <property type="protein sequence ID" value="SJZ80121.1"/>
    <property type="molecule type" value="Genomic_DNA"/>
</dbReference>
<evidence type="ECO:0000313" key="2">
    <source>
        <dbReference type="EMBL" id="SJZ80121.1"/>
    </source>
</evidence>
<accession>A0A1T4NLE7</accession>
<proteinExistence type="predicted"/>
<dbReference type="STRING" id="263852.SAMN02745116_01473"/>
<feature type="transmembrane region" description="Helical" evidence="1">
    <location>
        <begin position="35"/>
        <end position="60"/>
    </location>
</feature>
<keyword evidence="1" id="KW-0472">Membrane</keyword>
<reference evidence="2 3" key="1">
    <citation type="submission" date="2017-02" db="EMBL/GenBank/DDBJ databases">
        <authorList>
            <person name="Peterson S.W."/>
        </authorList>
    </citation>
    <scope>NUCLEOTIDE SEQUENCE [LARGE SCALE GENOMIC DNA]</scope>
    <source>
        <strain evidence="2 3">ATCC BAA-1030</strain>
    </source>
</reference>
<dbReference type="RefSeq" id="WP_078807409.1">
    <property type="nucleotide sequence ID" value="NZ_FUXI01000015.1"/>
</dbReference>
<evidence type="ECO:0000313" key="3">
    <source>
        <dbReference type="Proteomes" id="UP000190328"/>
    </source>
</evidence>
<organism evidence="2 3">
    <name type="scientific">Pilibacter termitis</name>
    <dbReference type="NCBI Taxonomy" id="263852"/>
    <lineage>
        <taxon>Bacteria</taxon>
        <taxon>Bacillati</taxon>
        <taxon>Bacillota</taxon>
        <taxon>Bacilli</taxon>
        <taxon>Lactobacillales</taxon>
        <taxon>Enterococcaceae</taxon>
        <taxon>Pilibacter</taxon>
    </lineage>
</organism>
<sequence>MSSAKICGLIGAILNSCYVLFLCFIMLIMNVSGEYNGMLTMGVITFLALVIMCLCWGAFAKMDKAGEQLWRIFLLVIGILAMPCSFFINTPAGVLFILAFALKSKMQQTQKVVDELDF</sequence>
<dbReference type="AlphaFoldDB" id="A0A1T4NLE7"/>
<feature type="transmembrane region" description="Helical" evidence="1">
    <location>
        <begin position="7"/>
        <end position="29"/>
    </location>
</feature>
<name>A0A1T4NLE7_9ENTE</name>
<gene>
    <name evidence="2" type="ORF">SAMN02745116_01473</name>
</gene>
<keyword evidence="3" id="KW-1185">Reference proteome</keyword>
<keyword evidence="1" id="KW-1133">Transmembrane helix</keyword>
<keyword evidence="1" id="KW-0812">Transmembrane</keyword>
<dbReference type="Proteomes" id="UP000190328">
    <property type="component" value="Unassembled WGS sequence"/>
</dbReference>
<feature type="transmembrane region" description="Helical" evidence="1">
    <location>
        <begin position="72"/>
        <end position="102"/>
    </location>
</feature>
<protein>
    <submittedName>
        <fullName evidence="2">Uncharacterized protein</fullName>
    </submittedName>
</protein>
<evidence type="ECO:0000256" key="1">
    <source>
        <dbReference type="SAM" id="Phobius"/>
    </source>
</evidence>